<dbReference type="InterPro" id="IPR029041">
    <property type="entry name" value="FAD-linked_oxidoreductase-like"/>
</dbReference>
<dbReference type="SUPFAM" id="SSF51730">
    <property type="entry name" value="FAD-linked oxidoreductase"/>
    <property type="match status" value="1"/>
</dbReference>
<dbReference type="Gene3D" id="3.20.20.220">
    <property type="match status" value="1"/>
</dbReference>
<accession>A0A7C4VSL5</accession>
<gene>
    <name evidence="11" type="ORF">ENS29_17170</name>
</gene>
<evidence type="ECO:0000256" key="4">
    <source>
        <dbReference type="ARBA" id="ARBA00022630"/>
    </source>
</evidence>
<keyword evidence="4 9" id="KW-0285">Flavoprotein</keyword>
<evidence type="ECO:0000256" key="8">
    <source>
        <dbReference type="ARBA" id="ARBA00048628"/>
    </source>
</evidence>
<keyword evidence="6 9" id="KW-0560">Oxidoreductase</keyword>
<dbReference type="GO" id="GO:0035999">
    <property type="term" value="P:tetrahydrofolate interconversion"/>
    <property type="evidence" value="ECO:0007669"/>
    <property type="project" value="UniProtKB-UniPathway"/>
</dbReference>
<dbReference type="UniPathway" id="UPA00193"/>
<evidence type="ECO:0000256" key="9">
    <source>
        <dbReference type="RuleBase" id="RU003862"/>
    </source>
</evidence>
<dbReference type="AlphaFoldDB" id="A0A7C4VSL5"/>
<dbReference type="GO" id="GO:0005829">
    <property type="term" value="C:cytosol"/>
    <property type="evidence" value="ECO:0007669"/>
    <property type="project" value="TreeGrafter"/>
</dbReference>
<dbReference type="Pfam" id="PF12225">
    <property type="entry name" value="DUF5981"/>
    <property type="match status" value="1"/>
</dbReference>
<evidence type="ECO:0000256" key="3">
    <source>
        <dbReference type="ARBA" id="ARBA00006743"/>
    </source>
</evidence>
<evidence type="ECO:0000256" key="6">
    <source>
        <dbReference type="ARBA" id="ARBA00023002"/>
    </source>
</evidence>
<evidence type="ECO:0000256" key="7">
    <source>
        <dbReference type="ARBA" id="ARBA00034478"/>
    </source>
</evidence>
<dbReference type="PANTHER" id="PTHR45754">
    <property type="entry name" value="METHYLENETETRAHYDROFOLATE REDUCTASE"/>
    <property type="match status" value="1"/>
</dbReference>
<dbReference type="GO" id="GO:0009086">
    <property type="term" value="P:methionine biosynthetic process"/>
    <property type="evidence" value="ECO:0007669"/>
    <property type="project" value="TreeGrafter"/>
</dbReference>
<evidence type="ECO:0000256" key="1">
    <source>
        <dbReference type="ARBA" id="ARBA00001974"/>
    </source>
</evidence>
<protein>
    <recommendedName>
        <fullName evidence="9">Methylenetetrahydrofolate reductase</fullName>
    </recommendedName>
</protein>
<dbReference type="InterPro" id="IPR003171">
    <property type="entry name" value="Mehydrof_redctse-like"/>
</dbReference>
<dbReference type="Pfam" id="PF02219">
    <property type="entry name" value="MTHFR"/>
    <property type="match status" value="1"/>
</dbReference>
<comment type="pathway">
    <text evidence="2 9">One-carbon metabolism; tetrahydrofolate interconversion.</text>
</comment>
<evidence type="ECO:0000259" key="10">
    <source>
        <dbReference type="Pfam" id="PF12225"/>
    </source>
</evidence>
<evidence type="ECO:0000256" key="2">
    <source>
        <dbReference type="ARBA" id="ARBA00004777"/>
    </source>
</evidence>
<dbReference type="EMBL" id="DSUH01000389">
    <property type="protein sequence ID" value="HGU34553.1"/>
    <property type="molecule type" value="Genomic_DNA"/>
</dbReference>
<dbReference type="PANTHER" id="PTHR45754:SF3">
    <property type="entry name" value="METHYLENETETRAHYDROFOLATE REDUCTASE (NADPH)"/>
    <property type="match status" value="1"/>
</dbReference>
<reference evidence="11" key="1">
    <citation type="journal article" date="2020" name="mSystems">
        <title>Genome- and Community-Level Interaction Insights into Carbon Utilization and Element Cycling Functions of Hydrothermarchaeota in Hydrothermal Sediment.</title>
        <authorList>
            <person name="Zhou Z."/>
            <person name="Liu Y."/>
            <person name="Xu W."/>
            <person name="Pan J."/>
            <person name="Luo Z.H."/>
            <person name="Li M."/>
        </authorList>
    </citation>
    <scope>NUCLEOTIDE SEQUENCE [LARGE SCALE GENOMIC DNA]</scope>
    <source>
        <strain evidence="11">SpSt-477</strain>
    </source>
</reference>
<feature type="domain" description="Methylene-tetrahydrofolate reductase C-terminal-like" evidence="10">
    <location>
        <begin position="420"/>
        <end position="508"/>
    </location>
</feature>
<name>A0A7C4VSL5_9BACT</name>
<comment type="pathway">
    <text evidence="7">Amino-acid biosynthesis; L-methionine biosynthesis via de novo pathway.</text>
</comment>
<evidence type="ECO:0000313" key="11">
    <source>
        <dbReference type="EMBL" id="HGU34553.1"/>
    </source>
</evidence>
<dbReference type="GO" id="GO:0106312">
    <property type="term" value="F:methylenetetrahydrofolate reductase (NADH) activity"/>
    <property type="evidence" value="ECO:0007669"/>
    <property type="project" value="UniProtKB-EC"/>
</dbReference>
<keyword evidence="5 9" id="KW-0274">FAD</keyword>
<sequence length="544" mass="60810">MQRRFPASGSRCGLHLPTRHRPNRRIIEEERMLRVFRNDMMDPERFVITLELIPGREHIGKSVETVIAIARDAFADGRVSAVTMTDNPGGNPALSPDGIGSKIFELGMDVIVHFTCRDTNRVGMESRALQLAMMGMKNILALTGDYAGKGFAGQGAPVFDLDSVSLQCLLAMLSERINASGDPDGFFTGCAVSPFKYTEAESFAQYAKLSRKLCGGADFIITQLGYDARKYRELLVYLDTIGVHPPVLGSVYILTPKVARLMNAGKVPGAVVPDKLLQKVLREWEHPERGRQAAIERTARLGVVLKGLGYKGIHIGGVHTSFGIVTRILDRMAQIENEWPSFVDDISDAPENGFYAVSPDGHWTGYPDRKGKRLGPFECLHYHLLKGVHEVFFDTTSPIDGPLRAASRWIDERRAARKVLHLAENVGKYVMLDCRQCGDCAIQHVGFQCPESGCPKHTRNGACGGSRNGRCEVHPERWCIWRQAYRRFAYDGKLAEMIDGCIPPRNWELDRTSSWLNFHLGRDHQNGSADFERYCCSRRGWKKA</sequence>
<evidence type="ECO:0000256" key="5">
    <source>
        <dbReference type="ARBA" id="ARBA00022827"/>
    </source>
</evidence>
<comment type="catalytic activity">
    <reaction evidence="8">
        <text>(6S)-5-methyl-5,6,7,8-tetrahydrofolate + NAD(+) = (6R)-5,10-methylene-5,6,7,8-tetrahydrofolate + NADH + H(+)</text>
        <dbReference type="Rhea" id="RHEA:19821"/>
        <dbReference type="ChEBI" id="CHEBI:15378"/>
        <dbReference type="ChEBI" id="CHEBI:15636"/>
        <dbReference type="ChEBI" id="CHEBI:18608"/>
        <dbReference type="ChEBI" id="CHEBI:57540"/>
        <dbReference type="ChEBI" id="CHEBI:57945"/>
        <dbReference type="EC" id="1.5.1.54"/>
    </reaction>
    <physiologicalReaction direction="right-to-left" evidence="8">
        <dbReference type="Rhea" id="RHEA:19823"/>
    </physiologicalReaction>
</comment>
<comment type="similarity">
    <text evidence="3 9">Belongs to the methylenetetrahydrofolate reductase family.</text>
</comment>
<organism evidence="11">
    <name type="scientific">Desulfatirhabdium butyrativorans</name>
    <dbReference type="NCBI Taxonomy" id="340467"/>
    <lineage>
        <taxon>Bacteria</taxon>
        <taxon>Pseudomonadati</taxon>
        <taxon>Thermodesulfobacteriota</taxon>
        <taxon>Desulfobacteria</taxon>
        <taxon>Desulfobacterales</taxon>
        <taxon>Desulfatirhabdiaceae</taxon>
        <taxon>Desulfatirhabdium</taxon>
    </lineage>
</organism>
<dbReference type="InterPro" id="IPR022026">
    <property type="entry name" value="DUF5981"/>
</dbReference>
<proteinExistence type="inferred from homology"/>
<comment type="cofactor">
    <cofactor evidence="1 9">
        <name>FAD</name>
        <dbReference type="ChEBI" id="CHEBI:57692"/>
    </cofactor>
</comment>
<comment type="caution">
    <text evidence="11">The sequence shown here is derived from an EMBL/GenBank/DDBJ whole genome shotgun (WGS) entry which is preliminary data.</text>
</comment>
<dbReference type="GO" id="GO:0071949">
    <property type="term" value="F:FAD binding"/>
    <property type="evidence" value="ECO:0007669"/>
    <property type="project" value="TreeGrafter"/>
</dbReference>